<dbReference type="RefSeq" id="WP_131308675.1">
    <property type="nucleotide sequence ID" value="NZ_SJFN01000011.1"/>
</dbReference>
<dbReference type="GO" id="GO:0005524">
    <property type="term" value="F:ATP binding"/>
    <property type="evidence" value="ECO:0007669"/>
    <property type="project" value="UniProtKB-UniRule"/>
</dbReference>
<dbReference type="OrthoDB" id="9763949at2"/>
<organism evidence="3 4">
    <name type="scientific">Siculibacillus lacustris</name>
    <dbReference type="NCBI Taxonomy" id="1549641"/>
    <lineage>
        <taxon>Bacteria</taxon>
        <taxon>Pseudomonadati</taxon>
        <taxon>Pseudomonadota</taxon>
        <taxon>Alphaproteobacteria</taxon>
        <taxon>Hyphomicrobiales</taxon>
        <taxon>Ancalomicrobiaceae</taxon>
        <taxon>Siculibacillus</taxon>
    </lineage>
</organism>
<dbReference type="SUPFAM" id="SSF53067">
    <property type="entry name" value="Actin-like ATPase domain"/>
    <property type="match status" value="1"/>
</dbReference>
<comment type="caution">
    <text evidence="3">The sequence shown here is derived from an EMBL/GenBank/DDBJ whole genome shotgun (WGS) entry which is preliminary data.</text>
</comment>
<proteinExistence type="inferred from homology"/>
<feature type="binding site" evidence="2">
    <location>
        <begin position="13"/>
        <end position="20"/>
    </location>
    <ligand>
        <name>ATP</name>
        <dbReference type="ChEBI" id="CHEBI:30616"/>
    </ligand>
</feature>
<dbReference type="GO" id="GO:0006040">
    <property type="term" value="P:amino sugar metabolic process"/>
    <property type="evidence" value="ECO:0007669"/>
    <property type="project" value="InterPro"/>
</dbReference>
<dbReference type="EMBL" id="SJFN01000011">
    <property type="protein sequence ID" value="TBW38454.1"/>
    <property type="molecule type" value="Genomic_DNA"/>
</dbReference>
<dbReference type="AlphaFoldDB" id="A0A4Q9VRE4"/>
<keyword evidence="2 3" id="KW-0808">Transferase</keyword>
<dbReference type="GO" id="GO:0016301">
    <property type="term" value="F:kinase activity"/>
    <property type="evidence" value="ECO:0007669"/>
    <property type="project" value="UniProtKB-KW"/>
</dbReference>
<dbReference type="InterPro" id="IPR005338">
    <property type="entry name" value="Anhydro_N_Ac-Mur_kinase"/>
</dbReference>
<dbReference type="PANTHER" id="PTHR30605:SF0">
    <property type="entry name" value="ANHYDRO-N-ACETYLMURAMIC ACID KINASE"/>
    <property type="match status" value="1"/>
</dbReference>
<evidence type="ECO:0000256" key="1">
    <source>
        <dbReference type="ARBA" id="ARBA00023277"/>
    </source>
</evidence>
<dbReference type="UniPathway" id="UPA00544"/>
<comment type="catalytic activity">
    <reaction evidence="2">
        <text>1,6-anhydro-N-acetyl-beta-muramate + ATP + H2O = N-acetyl-D-muramate 6-phosphate + ADP + H(+)</text>
        <dbReference type="Rhea" id="RHEA:24952"/>
        <dbReference type="ChEBI" id="CHEBI:15377"/>
        <dbReference type="ChEBI" id="CHEBI:15378"/>
        <dbReference type="ChEBI" id="CHEBI:30616"/>
        <dbReference type="ChEBI" id="CHEBI:58690"/>
        <dbReference type="ChEBI" id="CHEBI:58722"/>
        <dbReference type="ChEBI" id="CHEBI:456216"/>
        <dbReference type="EC" id="2.7.1.170"/>
    </reaction>
</comment>
<dbReference type="GO" id="GO:0009254">
    <property type="term" value="P:peptidoglycan turnover"/>
    <property type="evidence" value="ECO:0007669"/>
    <property type="project" value="UniProtKB-UniRule"/>
</dbReference>
<dbReference type="GO" id="GO:0016773">
    <property type="term" value="F:phosphotransferase activity, alcohol group as acceptor"/>
    <property type="evidence" value="ECO:0007669"/>
    <property type="project" value="UniProtKB-UniRule"/>
</dbReference>
<accession>A0A4Q9VRE4</accession>
<dbReference type="Gene3D" id="3.30.420.40">
    <property type="match status" value="2"/>
</dbReference>
<dbReference type="HAMAP" id="MF_01270">
    <property type="entry name" value="AnhMurNAc_kinase"/>
    <property type="match status" value="1"/>
</dbReference>
<name>A0A4Q9VRE4_9HYPH</name>
<dbReference type="PANTHER" id="PTHR30605">
    <property type="entry name" value="ANHYDRO-N-ACETYLMURAMIC ACID KINASE"/>
    <property type="match status" value="1"/>
</dbReference>
<evidence type="ECO:0000313" key="3">
    <source>
        <dbReference type="EMBL" id="TBW38454.1"/>
    </source>
</evidence>
<sequence length="375" mass="38573">MSGVRVAIGLMSGTSMDGVDVAAIETDGRRVAGFGPTLFRPYGDGERATIRRAVVVAAPATDRAARPDDLRRAEEIVTAAHADAVKTFLSDNGLTAADVAVVGFHGQTVLHAPERHLTIQLGDGLALARASGIPVVYDFRAADVAAGGEGAPFVPIYHAALAASLAVDRPIAVLNVGGVANLTWIGTAAGAEPTAEDLVAFDCGPGNGSIDDWCLARAGRAMDFEGRFAAAGRVDEAIVARLLADPFFHLPAPKSLDRKAFGSDAVAGLSLEDGAATLTAFTAAAIARGLDLLPTRPASLIVAGGGAHNPTLLAMIRARTDAAVTTADAVGWSTDFLEAQAFAHLAVRHLEGLPLSFPRTTGVPHPMRGGVSARW</sequence>
<evidence type="ECO:0000256" key="2">
    <source>
        <dbReference type="HAMAP-Rule" id="MF_01270"/>
    </source>
</evidence>
<dbReference type="EC" id="2.7.1.170" evidence="2"/>
<comment type="similarity">
    <text evidence="2">Belongs to the anhydro-N-acetylmuramic acid kinase family.</text>
</comment>
<keyword evidence="2" id="KW-0547">Nucleotide-binding</keyword>
<comment type="function">
    <text evidence="2">Catalyzes the specific phosphorylation of 1,6-anhydro-N-acetylmuramic acid (anhMurNAc) with the simultaneous cleavage of the 1,6-anhydro ring, generating MurNAc-6-P. Is required for the utilization of anhMurNAc either imported from the medium or derived from its own cell wall murein, and thus plays a role in cell wall recycling.</text>
</comment>
<keyword evidence="2" id="KW-0067">ATP-binding</keyword>
<dbReference type="NCBIfam" id="NF007141">
    <property type="entry name" value="PRK09585.1-5"/>
    <property type="match status" value="1"/>
</dbReference>
<protein>
    <recommendedName>
        <fullName evidence="2">Anhydro-N-acetylmuramic acid kinase</fullName>
        <ecNumber evidence="2">2.7.1.170</ecNumber>
    </recommendedName>
    <alternativeName>
        <fullName evidence="2">AnhMurNAc kinase</fullName>
    </alternativeName>
</protein>
<keyword evidence="2 3" id="KW-0418">Kinase</keyword>
<dbReference type="InterPro" id="IPR043129">
    <property type="entry name" value="ATPase_NBD"/>
</dbReference>
<comment type="pathway">
    <text evidence="2">Cell wall biogenesis; peptidoglycan recycling.</text>
</comment>
<keyword evidence="4" id="KW-1185">Reference proteome</keyword>
<dbReference type="UniPathway" id="UPA00343"/>
<comment type="pathway">
    <text evidence="2">Amino-sugar metabolism; 1,6-anhydro-N-acetylmuramate degradation.</text>
</comment>
<dbReference type="GO" id="GO:0097175">
    <property type="term" value="P:1,6-anhydro-N-acetyl-beta-muramic acid catabolic process"/>
    <property type="evidence" value="ECO:0007669"/>
    <property type="project" value="UniProtKB-UniRule"/>
</dbReference>
<keyword evidence="1 2" id="KW-0119">Carbohydrate metabolism</keyword>
<gene>
    <name evidence="2" type="primary">anmK</name>
    <name evidence="3" type="ORF">EYW49_09305</name>
</gene>
<dbReference type="Pfam" id="PF03702">
    <property type="entry name" value="AnmK"/>
    <property type="match status" value="1"/>
</dbReference>
<reference evidence="3 4" key="1">
    <citation type="submission" date="2019-02" db="EMBL/GenBank/DDBJ databases">
        <title>Siculibacillus lacustris gen. nov., sp. nov., a new rosette-forming bacterium isolated from a freshwater crater lake (Lake St. Ana, Romania).</title>
        <authorList>
            <person name="Felfoldi T."/>
            <person name="Marton Z."/>
            <person name="Szabo A."/>
            <person name="Mentes A."/>
            <person name="Boka K."/>
            <person name="Marialigeti K."/>
            <person name="Mathe I."/>
            <person name="Koncz M."/>
            <person name="Schumann P."/>
            <person name="Toth E."/>
        </authorList>
    </citation>
    <scope>NUCLEOTIDE SEQUENCE [LARGE SCALE GENOMIC DNA]</scope>
    <source>
        <strain evidence="3 4">SA-279</strain>
    </source>
</reference>
<dbReference type="Proteomes" id="UP000292781">
    <property type="component" value="Unassembled WGS sequence"/>
</dbReference>
<evidence type="ECO:0000313" key="4">
    <source>
        <dbReference type="Proteomes" id="UP000292781"/>
    </source>
</evidence>